<gene>
    <name evidence="2" type="ORF">C7B82_03495</name>
</gene>
<evidence type="ECO:0000313" key="2">
    <source>
        <dbReference type="EMBL" id="PSB33940.1"/>
    </source>
</evidence>
<evidence type="ECO:0000256" key="1">
    <source>
        <dbReference type="SAM" id="MobiDB-lite"/>
    </source>
</evidence>
<reference evidence="3" key="1">
    <citation type="submission" date="2018-02" db="EMBL/GenBank/DDBJ databases">
        <authorList>
            <person name="Moore K."/>
            <person name="Momper L."/>
        </authorList>
    </citation>
    <scope>NUCLEOTIDE SEQUENCE [LARGE SCALE GENOMIC DNA]</scope>
    <source>
        <strain evidence="3">ULC18</strain>
    </source>
</reference>
<dbReference type="Proteomes" id="UP000239576">
    <property type="component" value="Unassembled WGS sequence"/>
</dbReference>
<organism evidence="2 3">
    <name type="scientific">Stenomitos frigidus ULC18</name>
    <dbReference type="NCBI Taxonomy" id="2107698"/>
    <lineage>
        <taxon>Bacteria</taxon>
        <taxon>Bacillati</taxon>
        <taxon>Cyanobacteriota</taxon>
        <taxon>Cyanophyceae</taxon>
        <taxon>Leptolyngbyales</taxon>
        <taxon>Leptolyngbyaceae</taxon>
        <taxon>Stenomitos</taxon>
    </lineage>
</organism>
<reference evidence="2 3" key="2">
    <citation type="submission" date="2018-03" db="EMBL/GenBank/DDBJ databases">
        <title>The ancient ancestry and fast evolution of plastids.</title>
        <authorList>
            <person name="Moore K.R."/>
            <person name="Magnabosco C."/>
            <person name="Momper L."/>
            <person name="Gold D.A."/>
            <person name="Bosak T."/>
            <person name="Fournier G.P."/>
        </authorList>
    </citation>
    <scope>NUCLEOTIDE SEQUENCE [LARGE SCALE GENOMIC DNA]</scope>
    <source>
        <strain evidence="2 3">ULC18</strain>
    </source>
</reference>
<proteinExistence type="predicted"/>
<evidence type="ECO:0000313" key="3">
    <source>
        <dbReference type="Proteomes" id="UP000239576"/>
    </source>
</evidence>
<accession>A0A2T1EMG2</accession>
<comment type="caution">
    <text evidence="2">The sequence shown here is derived from an EMBL/GenBank/DDBJ whole genome shotgun (WGS) entry which is preliminary data.</text>
</comment>
<name>A0A2T1EMG2_9CYAN</name>
<dbReference type="EMBL" id="PVWK01000016">
    <property type="protein sequence ID" value="PSB33940.1"/>
    <property type="molecule type" value="Genomic_DNA"/>
</dbReference>
<feature type="non-terminal residue" evidence="2">
    <location>
        <position position="1"/>
    </location>
</feature>
<feature type="region of interest" description="Disordered" evidence="1">
    <location>
        <begin position="94"/>
        <end position="115"/>
    </location>
</feature>
<dbReference type="AlphaFoldDB" id="A0A2T1EMG2"/>
<keyword evidence="3" id="KW-1185">Reference proteome</keyword>
<dbReference type="RefSeq" id="WP_219903978.1">
    <property type="nucleotide sequence ID" value="NZ_CAWNSW010000059.1"/>
</dbReference>
<sequence length="115" mass="12024">SGTAKAGLNVGLTPCRFTYFCVKEPIPALNLNSILLVSAKHGVLAKVWGPVLCQDGGRLVLQVGGNVFPVTQTGNTFTCGQLTGQLAFTPTRFARSSSPRPLQASPLSIQGQPVS</sequence>
<protein>
    <submittedName>
        <fullName evidence="2">Uncharacterized protein</fullName>
    </submittedName>
</protein>